<feature type="transmembrane region" description="Helical" evidence="8">
    <location>
        <begin position="339"/>
        <end position="357"/>
    </location>
</feature>
<comment type="subcellular location">
    <subcellularLocation>
        <location evidence="1">Cell membrane</location>
        <topology evidence="1">Multi-pass membrane protein</topology>
    </subcellularLocation>
</comment>
<dbReference type="PANTHER" id="PTHR42718:SF46">
    <property type="entry name" value="BLR6921 PROTEIN"/>
    <property type="match status" value="1"/>
</dbReference>
<dbReference type="Pfam" id="PF07690">
    <property type="entry name" value="MFS_1"/>
    <property type="match status" value="1"/>
</dbReference>
<dbReference type="InterPro" id="IPR011701">
    <property type="entry name" value="MFS"/>
</dbReference>
<evidence type="ECO:0000256" key="5">
    <source>
        <dbReference type="ARBA" id="ARBA00022989"/>
    </source>
</evidence>
<dbReference type="GO" id="GO:0005886">
    <property type="term" value="C:plasma membrane"/>
    <property type="evidence" value="ECO:0007669"/>
    <property type="project" value="UniProtKB-SubCell"/>
</dbReference>
<feature type="transmembrane region" description="Helical" evidence="8">
    <location>
        <begin position="54"/>
        <end position="72"/>
    </location>
</feature>
<feature type="transmembrane region" description="Helical" evidence="8">
    <location>
        <begin position="274"/>
        <end position="294"/>
    </location>
</feature>
<dbReference type="InterPro" id="IPR036259">
    <property type="entry name" value="MFS_trans_sf"/>
</dbReference>
<reference evidence="10 11" key="1">
    <citation type="submission" date="2019-03" db="EMBL/GenBank/DDBJ databases">
        <title>Genomic analyses of the natural microbiome of Caenorhabditis elegans.</title>
        <authorList>
            <person name="Samuel B."/>
        </authorList>
    </citation>
    <scope>NUCLEOTIDE SEQUENCE [LARGE SCALE GENOMIC DNA]</scope>
    <source>
        <strain evidence="10 11">JUb65</strain>
    </source>
</reference>
<dbReference type="AlphaFoldDB" id="A0A4R6DJ94"/>
<evidence type="ECO:0000256" key="4">
    <source>
        <dbReference type="ARBA" id="ARBA00022692"/>
    </source>
</evidence>
<evidence type="ECO:0000313" key="10">
    <source>
        <dbReference type="EMBL" id="TDN44831.1"/>
    </source>
</evidence>
<dbReference type="Proteomes" id="UP000295764">
    <property type="component" value="Unassembled WGS sequence"/>
</dbReference>
<feature type="domain" description="Major facilitator superfamily (MFS) profile" evidence="9">
    <location>
        <begin position="18"/>
        <end position="464"/>
    </location>
</feature>
<sequence>MTTESAPAAASAPRATATLLVLCAAQFVLQLDFSVVNVALPTIRSGLGFSASGLQWIVTGYALTFGSLLLLGGRAGDVFGQRRVLLIGLALFGVASLGCGLAPAPEWLVAARFVQGAAGALIAPAALSSLTLRFADGPARVRALGIWQAATAAGGTAGIVLGGLLVQLVGWRSIFVINVPVIIALLVLVPRVVAPRVSTDRGSLRVGPSLLVTAAIASVILGLSALETAGPTSPSTVVPVVVGLALAATFVVLQARSRNPLVPRTVLASRMRRGALVTMVITGAVLAGYVYFVSLFLQTVLRFDPLATGLALLPATVLIVVLSSLVARRVIARVGLRPTALTGVALIVAGQTVFSLLSPEATYLANVLPGLVLTALGIGVLLPALSIAATADIPAAVQGEGASLLTTAQQIGAALGVATLATIAATRTATGASTATGYATAFLVSACAMALALVVVAVSFRSATPSTTGSTGVSTHVGDAPGRA</sequence>
<feature type="region of interest" description="Disordered" evidence="7">
    <location>
        <begin position="464"/>
        <end position="484"/>
    </location>
</feature>
<dbReference type="SUPFAM" id="SSF103473">
    <property type="entry name" value="MFS general substrate transporter"/>
    <property type="match status" value="1"/>
</dbReference>
<dbReference type="EMBL" id="SNVW01000004">
    <property type="protein sequence ID" value="TDN44831.1"/>
    <property type="molecule type" value="Genomic_DNA"/>
</dbReference>
<evidence type="ECO:0000259" key="9">
    <source>
        <dbReference type="PROSITE" id="PS50850"/>
    </source>
</evidence>
<evidence type="ECO:0000313" key="11">
    <source>
        <dbReference type="Proteomes" id="UP000295764"/>
    </source>
</evidence>
<feature type="transmembrane region" description="Helical" evidence="8">
    <location>
        <begin position="306"/>
        <end position="327"/>
    </location>
</feature>
<feature type="transmembrane region" description="Helical" evidence="8">
    <location>
        <begin position="144"/>
        <end position="168"/>
    </location>
</feature>
<feature type="transmembrane region" description="Helical" evidence="8">
    <location>
        <begin position="84"/>
        <end position="104"/>
    </location>
</feature>
<dbReference type="RefSeq" id="WP_166645649.1">
    <property type="nucleotide sequence ID" value="NZ_SNVW01000004.1"/>
</dbReference>
<feature type="transmembrane region" description="Helical" evidence="8">
    <location>
        <begin position="363"/>
        <end position="389"/>
    </location>
</feature>
<feature type="transmembrane region" description="Helical" evidence="8">
    <location>
        <begin position="401"/>
        <end position="425"/>
    </location>
</feature>
<protein>
    <submittedName>
        <fullName evidence="10">EmrB/QacA subfamily drug resistance transporter</fullName>
    </submittedName>
</protein>
<comment type="caution">
    <text evidence="10">The sequence shown here is derived from an EMBL/GenBank/DDBJ whole genome shotgun (WGS) entry which is preliminary data.</text>
</comment>
<keyword evidence="5 8" id="KW-1133">Transmembrane helix</keyword>
<keyword evidence="6 8" id="KW-0472">Membrane</keyword>
<accession>A0A4R6DJ94</accession>
<evidence type="ECO:0000256" key="3">
    <source>
        <dbReference type="ARBA" id="ARBA00022475"/>
    </source>
</evidence>
<feature type="transmembrane region" description="Helical" evidence="8">
    <location>
        <begin position="206"/>
        <end position="226"/>
    </location>
</feature>
<feature type="transmembrane region" description="Helical" evidence="8">
    <location>
        <begin position="110"/>
        <end position="132"/>
    </location>
</feature>
<gene>
    <name evidence="10" type="ORF">EDF64_104235</name>
</gene>
<keyword evidence="2" id="KW-0813">Transport</keyword>
<organism evidence="10 11">
    <name type="scientific">Curtobacterium flaccumfaciens</name>
    <dbReference type="NCBI Taxonomy" id="2035"/>
    <lineage>
        <taxon>Bacteria</taxon>
        <taxon>Bacillati</taxon>
        <taxon>Actinomycetota</taxon>
        <taxon>Actinomycetes</taxon>
        <taxon>Micrococcales</taxon>
        <taxon>Microbacteriaceae</taxon>
        <taxon>Curtobacterium</taxon>
    </lineage>
</organism>
<evidence type="ECO:0000256" key="8">
    <source>
        <dbReference type="SAM" id="Phobius"/>
    </source>
</evidence>
<dbReference type="CDD" id="cd17321">
    <property type="entry name" value="MFS_MMR_MDR_like"/>
    <property type="match status" value="1"/>
</dbReference>
<dbReference type="GO" id="GO:0022857">
    <property type="term" value="F:transmembrane transporter activity"/>
    <property type="evidence" value="ECO:0007669"/>
    <property type="project" value="InterPro"/>
</dbReference>
<dbReference type="Gene3D" id="1.20.1250.20">
    <property type="entry name" value="MFS general substrate transporter like domains"/>
    <property type="match status" value="1"/>
</dbReference>
<feature type="transmembrane region" description="Helical" evidence="8">
    <location>
        <begin position="232"/>
        <end position="253"/>
    </location>
</feature>
<evidence type="ECO:0000256" key="1">
    <source>
        <dbReference type="ARBA" id="ARBA00004651"/>
    </source>
</evidence>
<dbReference type="InterPro" id="IPR020846">
    <property type="entry name" value="MFS_dom"/>
</dbReference>
<keyword evidence="3" id="KW-1003">Cell membrane</keyword>
<keyword evidence="4 8" id="KW-0812">Transmembrane</keyword>
<feature type="transmembrane region" description="Helical" evidence="8">
    <location>
        <begin position="437"/>
        <end position="460"/>
    </location>
</feature>
<name>A0A4R6DJ94_9MICO</name>
<feature type="transmembrane region" description="Helical" evidence="8">
    <location>
        <begin position="174"/>
        <end position="194"/>
    </location>
</feature>
<evidence type="ECO:0000256" key="2">
    <source>
        <dbReference type="ARBA" id="ARBA00022448"/>
    </source>
</evidence>
<evidence type="ECO:0000256" key="6">
    <source>
        <dbReference type="ARBA" id="ARBA00023136"/>
    </source>
</evidence>
<feature type="compositionally biased region" description="Low complexity" evidence="7">
    <location>
        <begin position="464"/>
        <end position="478"/>
    </location>
</feature>
<dbReference type="PROSITE" id="PS50850">
    <property type="entry name" value="MFS"/>
    <property type="match status" value="1"/>
</dbReference>
<dbReference type="Gene3D" id="1.20.1720.10">
    <property type="entry name" value="Multidrug resistance protein D"/>
    <property type="match status" value="1"/>
</dbReference>
<evidence type="ECO:0000256" key="7">
    <source>
        <dbReference type="SAM" id="MobiDB-lite"/>
    </source>
</evidence>
<proteinExistence type="predicted"/>
<dbReference type="PANTHER" id="PTHR42718">
    <property type="entry name" value="MAJOR FACILITATOR SUPERFAMILY MULTIDRUG TRANSPORTER MFSC"/>
    <property type="match status" value="1"/>
</dbReference>